<dbReference type="InterPro" id="IPR011009">
    <property type="entry name" value="Kinase-like_dom_sf"/>
</dbReference>
<evidence type="ECO:0000313" key="3">
    <source>
        <dbReference type="Proteomes" id="UP000295302"/>
    </source>
</evidence>
<proteinExistence type="predicted"/>
<dbReference type="GO" id="GO:0016740">
    <property type="term" value="F:transferase activity"/>
    <property type="evidence" value="ECO:0007669"/>
    <property type="project" value="UniProtKB-KW"/>
</dbReference>
<evidence type="ECO:0000313" key="2">
    <source>
        <dbReference type="EMBL" id="TDD49335.1"/>
    </source>
</evidence>
<reference evidence="2 3" key="1">
    <citation type="submission" date="2019-03" db="EMBL/GenBank/DDBJ databases">
        <title>Draft genome sequences of novel Actinobacteria.</title>
        <authorList>
            <person name="Sahin N."/>
            <person name="Ay H."/>
            <person name="Saygin H."/>
        </authorList>
    </citation>
    <scope>NUCLEOTIDE SEQUENCE [LARGE SCALE GENOMIC DNA]</scope>
    <source>
        <strain evidence="2 3">CH32</strain>
    </source>
</reference>
<protein>
    <submittedName>
        <fullName evidence="2">Phosphotransferase</fullName>
    </submittedName>
</protein>
<dbReference type="SUPFAM" id="SSF56112">
    <property type="entry name" value="Protein kinase-like (PK-like)"/>
    <property type="match status" value="1"/>
</dbReference>
<organism evidence="2 3">
    <name type="scientific">Nonomuraea terrae</name>
    <dbReference type="NCBI Taxonomy" id="2530383"/>
    <lineage>
        <taxon>Bacteria</taxon>
        <taxon>Bacillati</taxon>
        <taxon>Actinomycetota</taxon>
        <taxon>Actinomycetes</taxon>
        <taxon>Streptosporangiales</taxon>
        <taxon>Streptosporangiaceae</taxon>
        <taxon>Nonomuraea</taxon>
    </lineage>
</organism>
<feature type="domain" description="Aminoglycoside phosphotransferase" evidence="1">
    <location>
        <begin position="8"/>
        <end position="196"/>
    </location>
</feature>
<sequence length="247" mass="27207">MIFSKPYATREALEQTVAHHAWLKEHAGPLRLPSIVTVHWDHIDFVLVEGRHALVADAPAVATDLGCAHAAAWKSDLHRAILTAAHPLAGGRKLSDFVAPRIAALRRHRDAGLISAQQVSDVQSPLAINRATPVAFYKDTNPRNVLITAEGPVMVDFDSLTLAPFGYDLAKLLVTLAMTYGPLPPEIFTTYLARYNEPLMVAGLPPVLIDQFRAHAEMHHLLTLPYLGKGGYRYPWPGVRPLLEDLK</sequence>
<gene>
    <name evidence="2" type="ORF">E1286_13970</name>
</gene>
<keyword evidence="3" id="KW-1185">Reference proteome</keyword>
<name>A0A4R4YVA7_9ACTN</name>
<dbReference type="InterPro" id="IPR002575">
    <property type="entry name" value="Aminoglycoside_PTrfase"/>
</dbReference>
<dbReference type="OrthoDB" id="4553308at2"/>
<comment type="caution">
    <text evidence="2">The sequence shown here is derived from an EMBL/GenBank/DDBJ whole genome shotgun (WGS) entry which is preliminary data.</text>
</comment>
<dbReference type="RefSeq" id="WP_132612444.1">
    <property type="nucleotide sequence ID" value="NZ_SMKQ01000032.1"/>
</dbReference>
<dbReference type="Pfam" id="PF01636">
    <property type="entry name" value="APH"/>
    <property type="match status" value="1"/>
</dbReference>
<evidence type="ECO:0000259" key="1">
    <source>
        <dbReference type="Pfam" id="PF01636"/>
    </source>
</evidence>
<keyword evidence="2" id="KW-0808">Transferase</keyword>
<dbReference type="Gene3D" id="3.90.1200.10">
    <property type="match status" value="1"/>
</dbReference>
<accession>A0A4R4YVA7</accession>
<dbReference type="EMBL" id="SMKQ01000032">
    <property type="protein sequence ID" value="TDD49335.1"/>
    <property type="molecule type" value="Genomic_DNA"/>
</dbReference>
<dbReference type="Proteomes" id="UP000295302">
    <property type="component" value="Unassembled WGS sequence"/>
</dbReference>
<dbReference type="AlphaFoldDB" id="A0A4R4YVA7"/>